<dbReference type="InterPro" id="IPR002797">
    <property type="entry name" value="Polysacc_synth"/>
</dbReference>
<keyword evidence="4 6" id="KW-1133">Transmembrane helix</keyword>
<dbReference type="RefSeq" id="WP_113657223.1">
    <property type="nucleotide sequence ID" value="NZ_KZ845663.1"/>
</dbReference>
<reference evidence="7 8" key="2">
    <citation type="submission" date="2018-06" db="EMBL/GenBank/DDBJ databases">
        <authorList>
            <person name="Zhirakovskaya E."/>
        </authorList>
    </citation>
    <scope>NUCLEOTIDE SEQUENCE [LARGE SCALE GENOMIC DNA]</scope>
    <source>
        <strain evidence="7 8">FBKL4.011</strain>
    </source>
</reference>
<feature type="transmembrane region" description="Helical" evidence="6">
    <location>
        <begin position="260"/>
        <end position="280"/>
    </location>
</feature>
<evidence type="ECO:0000256" key="5">
    <source>
        <dbReference type="ARBA" id="ARBA00023136"/>
    </source>
</evidence>
<dbReference type="AlphaFoldDB" id="A0A364K8L5"/>
<feature type="transmembrane region" description="Helical" evidence="6">
    <location>
        <begin position="182"/>
        <end position="204"/>
    </location>
</feature>
<feature type="transmembrane region" description="Helical" evidence="6">
    <location>
        <begin position="120"/>
        <end position="140"/>
    </location>
</feature>
<evidence type="ECO:0000313" key="8">
    <source>
        <dbReference type="Proteomes" id="UP000251213"/>
    </source>
</evidence>
<dbReference type="GO" id="GO:0005886">
    <property type="term" value="C:plasma membrane"/>
    <property type="evidence" value="ECO:0007669"/>
    <property type="project" value="UniProtKB-SubCell"/>
</dbReference>
<dbReference type="EMBL" id="QJKK01000001">
    <property type="protein sequence ID" value="RAL26618.1"/>
    <property type="molecule type" value="Genomic_DNA"/>
</dbReference>
<protein>
    <submittedName>
        <fullName evidence="7">Stage V sporulation protein B</fullName>
    </submittedName>
</protein>
<feature type="transmembrane region" description="Helical" evidence="6">
    <location>
        <begin position="396"/>
        <end position="413"/>
    </location>
</feature>
<name>A0A364K8L5_9BACL</name>
<dbReference type="InterPro" id="IPR050833">
    <property type="entry name" value="Poly_Biosynth_Transport"/>
</dbReference>
<feature type="transmembrane region" description="Helical" evidence="6">
    <location>
        <begin position="328"/>
        <end position="346"/>
    </location>
</feature>
<feature type="transmembrane region" description="Helical" evidence="6">
    <location>
        <begin position="454"/>
        <end position="472"/>
    </location>
</feature>
<dbReference type="InterPro" id="IPR014249">
    <property type="entry name" value="Spore_V_B"/>
</dbReference>
<dbReference type="PANTHER" id="PTHR30250">
    <property type="entry name" value="PST FAMILY PREDICTED COLANIC ACID TRANSPORTER"/>
    <property type="match status" value="1"/>
</dbReference>
<dbReference type="NCBIfam" id="TIGR02900">
    <property type="entry name" value="spore_V_B"/>
    <property type="match status" value="1"/>
</dbReference>
<comment type="subcellular location">
    <subcellularLocation>
        <location evidence="1">Cell membrane</location>
        <topology evidence="1">Multi-pass membrane protein</topology>
    </subcellularLocation>
</comment>
<feature type="transmembrane region" description="Helical" evidence="6">
    <location>
        <begin position="152"/>
        <end position="176"/>
    </location>
</feature>
<evidence type="ECO:0000256" key="3">
    <source>
        <dbReference type="ARBA" id="ARBA00022692"/>
    </source>
</evidence>
<dbReference type="Pfam" id="PF01943">
    <property type="entry name" value="Polysacc_synt"/>
    <property type="match status" value="1"/>
</dbReference>
<feature type="transmembrane region" description="Helical" evidence="6">
    <location>
        <begin position="484"/>
        <end position="504"/>
    </location>
</feature>
<feature type="transmembrane region" description="Helical" evidence="6">
    <location>
        <begin position="42"/>
        <end position="64"/>
    </location>
</feature>
<reference evidence="7 8" key="1">
    <citation type="submission" date="2018-06" db="EMBL/GenBank/DDBJ databases">
        <title>Thermoflavimicrobium daqus sp. nov., a thermophilic microbe isolated from Moutai-flavour Daqu.</title>
        <authorList>
            <person name="Wang X."/>
            <person name="Zhou H."/>
        </authorList>
    </citation>
    <scope>NUCLEOTIDE SEQUENCE [LARGE SCALE GENOMIC DNA]</scope>
    <source>
        <strain evidence="7 8">FBKL4.011</strain>
    </source>
</reference>
<feature type="transmembrane region" description="Helical" evidence="6">
    <location>
        <begin position="84"/>
        <end position="114"/>
    </location>
</feature>
<keyword evidence="8" id="KW-1185">Reference proteome</keyword>
<dbReference type="Proteomes" id="UP000251213">
    <property type="component" value="Unassembled WGS sequence"/>
</dbReference>
<evidence type="ECO:0000313" key="7">
    <source>
        <dbReference type="EMBL" id="RAL26618.1"/>
    </source>
</evidence>
<evidence type="ECO:0000256" key="1">
    <source>
        <dbReference type="ARBA" id="ARBA00004651"/>
    </source>
</evidence>
<dbReference type="PIRSF" id="PIRSF038958">
    <property type="entry name" value="PG_synth_SpoVB"/>
    <property type="match status" value="1"/>
</dbReference>
<gene>
    <name evidence="7" type="primary">spoVB</name>
    <name evidence="7" type="ORF">DL897_00780</name>
</gene>
<feature type="transmembrane region" description="Helical" evidence="6">
    <location>
        <begin position="419"/>
        <end position="442"/>
    </location>
</feature>
<feature type="transmembrane region" description="Helical" evidence="6">
    <location>
        <begin position="286"/>
        <end position="307"/>
    </location>
</feature>
<proteinExistence type="predicted"/>
<dbReference type="InterPro" id="IPR024923">
    <property type="entry name" value="PG_synth_SpoVB"/>
</dbReference>
<keyword evidence="2" id="KW-1003">Cell membrane</keyword>
<evidence type="ECO:0000256" key="2">
    <source>
        <dbReference type="ARBA" id="ARBA00022475"/>
    </source>
</evidence>
<evidence type="ECO:0000256" key="6">
    <source>
        <dbReference type="SAM" id="Phobius"/>
    </source>
</evidence>
<feature type="transmembrane region" description="Helical" evidence="6">
    <location>
        <begin position="366"/>
        <end position="384"/>
    </location>
</feature>
<keyword evidence="5 6" id="KW-0472">Membrane</keyword>
<evidence type="ECO:0000256" key="4">
    <source>
        <dbReference type="ARBA" id="ARBA00022989"/>
    </source>
</evidence>
<organism evidence="7 8">
    <name type="scientific">Thermoflavimicrobium daqui</name>
    <dbReference type="NCBI Taxonomy" id="2137476"/>
    <lineage>
        <taxon>Bacteria</taxon>
        <taxon>Bacillati</taxon>
        <taxon>Bacillota</taxon>
        <taxon>Bacilli</taxon>
        <taxon>Bacillales</taxon>
        <taxon>Thermoactinomycetaceae</taxon>
        <taxon>Thermoflavimicrobium</taxon>
    </lineage>
</organism>
<comment type="caution">
    <text evidence="7">The sequence shown here is derived from an EMBL/GenBank/DDBJ whole genome shotgun (WGS) entry which is preliminary data.</text>
</comment>
<dbReference type="OrthoDB" id="9775950at2"/>
<feature type="transmembrane region" description="Helical" evidence="6">
    <location>
        <begin position="7"/>
        <end position="30"/>
    </location>
</feature>
<keyword evidence="3 6" id="KW-0812">Transmembrane</keyword>
<dbReference type="PANTHER" id="PTHR30250:SF24">
    <property type="entry name" value="STAGE V SPORULATION PROTEIN B"/>
    <property type="match status" value="1"/>
</dbReference>
<sequence length="525" mass="57701">MSKNGFLYGTLVLVGAGFITKILGFIYRIALSRIIGAEGMGLFQMAFPILLFMMVITTVGLPVAISKLVSEAVGRNEEHRIRSILIVSIIIVTITSIIFTSFILLFAPVVASILLTDERAIYSLLSIAPIIPIIAISSIFRGYFQGKQHMNPYALSTIIEQLVRIFTVLFLAQYLLPLGVEYAAAGAMIGMVVGEFFGMIYLIYSFKKDPNRPLIGPAFKRKKIPSTKQFFKILKDLLRTGIPVTASRLISSLSYAIEPIVVSQSLAIAGIATTTATALYGQLEGMAIPLVFFPSFITYALSVSLVPAISEAAAKNNMSLVSHRLAQAIRLSLIVGAPCAIFIYILAEPLTLILYHQSDVAYLMKIMAPFAIFLYLQGPLASILQGLDRASVAMRNSIWGAVIKTILIFILASQPQLGINGVAIAVNCGLIIVTILHFISITRMISFTIHLRDLIKLGFALSIMGFVLRYLMQLDIASLFIKLLFAFSSSLIIYLVLLLILAVIRKKDIIRIPYIGKWMARLILH</sequence>
<dbReference type="CDD" id="cd13124">
    <property type="entry name" value="MATE_SpoVB_like"/>
    <property type="match status" value="1"/>
</dbReference>
<accession>A0A364K8L5</accession>